<dbReference type="Gramene" id="TuG1812G0400003913.01.T01">
    <property type="protein sequence ID" value="TuG1812G0400003913.01.T01"/>
    <property type="gene ID" value="TuG1812G0400003913.01"/>
</dbReference>
<reference evidence="2" key="3">
    <citation type="submission" date="2022-06" db="UniProtKB">
        <authorList>
            <consortium name="EnsemblPlants"/>
        </authorList>
    </citation>
    <scope>IDENTIFICATION</scope>
</reference>
<dbReference type="Proteomes" id="UP000015106">
    <property type="component" value="Chromosome 4"/>
</dbReference>
<dbReference type="InterPro" id="IPR002182">
    <property type="entry name" value="NB-ARC"/>
</dbReference>
<dbReference type="EnsemblPlants" id="TuG1812G0400003913.01.T01">
    <property type="protein sequence ID" value="TuG1812G0400003913.01.T01"/>
    <property type="gene ID" value="TuG1812G0400003913.01"/>
</dbReference>
<evidence type="ECO:0000313" key="2">
    <source>
        <dbReference type="EnsemblPlants" id="TuG1812G0400003913.01.T01"/>
    </source>
</evidence>
<evidence type="ECO:0000313" key="3">
    <source>
        <dbReference type="Proteomes" id="UP000015106"/>
    </source>
</evidence>
<evidence type="ECO:0000259" key="1">
    <source>
        <dbReference type="Pfam" id="PF00931"/>
    </source>
</evidence>
<organism evidence="2 3">
    <name type="scientific">Triticum urartu</name>
    <name type="common">Red wild einkorn</name>
    <name type="synonym">Crithodium urartu</name>
    <dbReference type="NCBI Taxonomy" id="4572"/>
    <lineage>
        <taxon>Eukaryota</taxon>
        <taxon>Viridiplantae</taxon>
        <taxon>Streptophyta</taxon>
        <taxon>Embryophyta</taxon>
        <taxon>Tracheophyta</taxon>
        <taxon>Spermatophyta</taxon>
        <taxon>Magnoliopsida</taxon>
        <taxon>Liliopsida</taxon>
        <taxon>Poales</taxon>
        <taxon>Poaceae</taxon>
        <taxon>BOP clade</taxon>
        <taxon>Pooideae</taxon>
        <taxon>Triticodae</taxon>
        <taxon>Triticeae</taxon>
        <taxon>Triticinae</taxon>
        <taxon>Triticum</taxon>
    </lineage>
</organism>
<dbReference type="InterPro" id="IPR044974">
    <property type="entry name" value="Disease_R_plants"/>
</dbReference>
<keyword evidence="3" id="KW-1185">Reference proteome</keyword>
<dbReference type="Gene3D" id="3.40.50.300">
    <property type="entry name" value="P-loop containing nucleotide triphosphate hydrolases"/>
    <property type="match status" value="1"/>
</dbReference>
<reference evidence="2" key="2">
    <citation type="submission" date="2018-03" db="EMBL/GenBank/DDBJ databases">
        <title>The Triticum urartu genome reveals the dynamic nature of wheat genome evolution.</title>
        <authorList>
            <person name="Ling H."/>
            <person name="Ma B."/>
            <person name="Shi X."/>
            <person name="Liu H."/>
            <person name="Dong L."/>
            <person name="Sun H."/>
            <person name="Cao Y."/>
            <person name="Gao Q."/>
            <person name="Zheng S."/>
            <person name="Li Y."/>
            <person name="Yu Y."/>
            <person name="Du H."/>
            <person name="Qi M."/>
            <person name="Li Y."/>
            <person name="Yu H."/>
            <person name="Cui Y."/>
            <person name="Wang N."/>
            <person name="Chen C."/>
            <person name="Wu H."/>
            <person name="Zhao Y."/>
            <person name="Zhang J."/>
            <person name="Li Y."/>
            <person name="Zhou W."/>
            <person name="Zhang B."/>
            <person name="Hu W."/>
            <person name="Eijk M."/>
            <person name="Tang J."/>
            <person name="Witsenboer H."/>
            <person name="Zhao S."/>
            <person name="Li Z."/>
            <person name="Zhang A."/>
            <person name="Wang D."/>
            <person name="Liang C."/>
        </authorList>
    </citation>
    <scope>NUCLEOTIDE SEQUENCE [LARGE SCALE GENOMIC DNA]</scope>
    <source>
        <strain evidence="2">cv. G1812</strain>
    </source>
</reference>
<dbReference type="GO" id="GO:0098542">
    <property type="term" value="P:defense response to other organism"/>
    <property type="evidence" value="ECO:0007669"/>
    <property type="project" value="TreeGrafter"/>
</dbReference>
<dbReference type="PRINTS" id="PR00364">
    <property type="entry name" value="DISEASERSIST"/>
</dbReference>
<dbReference type="SUPFAM" id="SSF52540">
    <property type="entry name" value="P-loop containing nucleoside triphosphate hydrolases"/>
    <property type="match status" value="1"/>
</dbReference>
<dbReference type="InterPro" id="IPR027417">
    <property type="entry name" value="P-loop_NTPase"/>
</dbReference>
<proteinExistence type="predicted"/>
<dbReference type="InterPro" id="IPR042197">
    <property type="entry name" value="Apaf_helical"/>
</dbReference>
<dbReference type="AlphaFoldDB" id="A0A8R7UBT0"/>
<dbReference type="PANTHER" id="PTHR23155:SF1167">
    <property type="entry name" value="OS08G0412100 PROTEIN"/>
    <property type="match status" value="1"/>
</dbReference>
<reference evidence="3" key="1">
    <citation type="journal article" date="2013" name="Nature">
        <title>Draft genome of the wheat A-genome progenitor Triticum urartu.</title>
        <authorList>
            <person name="Ling H.Q."/>
            <person name="Zhao S."/>
            <person name="Liu D."/>
            <person name="Wang J."/>
            <person name="Sun H."/>
            <person name="Zhang C."/>
            <person name="Fan H."/>
            <person name="Li D."/>
            <person name="Dong L."/>
            <person name="Tao Y."/>
            <person name="Gao C."/>
            <person name="Wu H."/>
            <person name="Li Y."/>
            <person name="Cui Y."/>
            <person name="Guo X."/>
            <person name="Zheng S."/>
            <person name="Wang B."/>
            <person name="Yu K."/>
            <person name="Liang Q."/>
            <person name="Yang W."/>
            <person name="Lou X."/>
            <person name="Chen J."/>
            <person name="Feng M."/>
            <person name="Jian J."/>
            <person name="Zhang X."/>
            <person name="Luo G."/>
            <person name="Jiang Y."/>
            <person name="Liu J."/>
            <person name="Wang Z."/>
            <person name="Sha Y."/>
            <person name="Zhang B."/>
            <person name="Wu H."/>
            <person name="Tang D."/>
            <person name="Shen Q."/>
            <person name="Xue P."/>
            <person name="Zou S."/>
            <person name="Wang X."/>
            <person name="Liu X."/>
            <person name="Wang F."/>
            <person name="Yang Y."/>
            <person name="An X."/>
            <person name="Dong Z."/>
            <person name="Zhang K."/>
            <person name="Zhang X."/>
            <person name="Luo M.C."/>
            <person name="Dvorak J."/>
            <person name="Tong Y."/>
            <person name="Wang J."/>
            <person name="Yang H."/>
            <person name="Li Z."/>
            <person name="Wang D."/>
            <person name="Zhang A."/>
            <person name="Wang J."/>
        </authorList>
    </citation>
    <scope>NUCLEOTIDE SEQUENCE</scope>
    <source>
        <strain evidence="3">cv. G1812</strain>
    </source>
</reference>
<protein>
    <recommendedName>
        <fullName evidence="1">NB-ARC domain-containing protein</fullName>
    </recommendedName>
</protein>
<dbReference type="Pfam" id="PF00931">
    <property type="entry name" value="NB-ARC"/>
    <property type="match status" value="1"/>
</dbReference>
<dbReference type="PANTHER" id="PTHR23155">
    <property type="entry name" value="DISEASE RESISTANCE PROTEIN RP"/>
    <property type="match status" value="1"/>
</dbReference>
<dbReference type="GO" id="GO:0043531">
    <property type="term" value="F:ADP binding"/>
    <property type="evidence" value="ECO:0007669"/>
    <property type="project" value="InterPro"/>
</dbReference>
<sequence length="136" mass="15337">DETTSIAKLRELLQDKRYIVIIDDIWCTQAWNTIKCAFPENNRSSRIITTTRIMDVARSCCPGGDDHVYEMAALSDFHSKSLFLKRIFGSEDNCPDMLKEVSNKILKKCGGLPLAIISISSLLANSPAVKEEWEKI</sequence>
<dbReference type="Gene3D" id="1.10.8.430">
    <property type="entry name" value="Helical domain of apoptotic protease-activating factors"/>
    <property type="match status" value="1"/>
</dbReference>
<name>A0A8R7UBT0_TRIUA</name>
<feature type="domain" description="NB-ARC" evidence="1">
    <location>
        <begin position="6"/>
        <end position="89"/>
    </location>
</feature>
<accession>A0A8R7UBT0</accession>